<feature type="transmembrane region" description="Helical" evidence="1">
    <location>
        <begin position="172"/>
        <end position="194"/>
    </location>
</feature>
<accession>A0A7M6DLQ3</accession>
<proteinExistence type="predicted"/>
<sequence>MLHKKSLMDLLKISSLIIITHLYISICAFAYTKFETNQSELGENIDQFLMQLKDGRFSNQDGIEVLKKYKDIRHKERAWRQKEWFSSYPKTFVYVLAAHSTLGNRHMNVKTLNGQLFYVLTVPLGVLLYYIMIHVVASRLVIILKNACMLVWRREDDEMSDTERDLFVRVKLCYTALLTTLVTILLLGTISIAFERPFVTEIMYIIDVIYTISSSENFIFYDFAHDDVNASITTLVYFVLITLAYTTSSSIISLFWYHKCDDILAYFLGKWVYKYLQVEEGATSKGVYDDYRPISMSDETPELKDLPNLLENNMNWTKRDEKSENEKQ</sequence>
<dbReference type="OrthoDB" id="10598150at2759"/>
<feature type="transmembrane region" description="Helical" evidence="1">
    <location>
        <begin position="12"/>
        <end position="31"/>
    </location>
</feature>
<organism evidence="2 3">
    <name type="scientific">Clytia hemisphaerica</name>
    <dbReference type="NCBI Taxonomy" id="252671"/>
    <lineage>
        <taxon>Eukaryota</taxon>
        <taxon>Metazoa</taxon>
        <taxon>Cnidaria</taxon>
        <taxon>Hydrozoa</taxon>
        <taxon>Hydroidolina</taxon>
        <taxon>Leptothecata</taxon>
        <taxon>Obeliida</taxon>
        <taxon>Clytiidae</taxon>
        <taxon>Clytia</taxon>
    </lineage>
</organism>
<evidence type="ECO:0000256" key="1">
    <source>
        <dbReference type="SAM" id="Phobius"/>
    </source>
</evidence>
<evidence type="ECO:0000313" key="2">
    <source>
        <dbReference type="EnsemblMetazoa" id="CLYHEMP015221.1"/>
    </source>
</evidence>
<dbReference type="AlphaFoldDB" id="A0A7M6DLQ3"/>
<evidence type="ECO:0000313" key="3">
    <source>
        <dbReference type="Proteomes" id="UP000594262"/>
    </source>
</evidence>
<keyword evidence="3" id="KW-1185">Reference proteome</keyword>
<dbReference type="Proteomes" id="UP000594262">
    <property type="component" value="Unplaced"/>
</dbReference>
<protein>
    <submittedName>
        <fullName evidence="2">Uncharacterized protein</fullName>
    </submittedName>
</protein>
<dbReference type="Gene3D" id="1.10.287.70">
    <property type="match status" value="1"/>
</dbReference>
<keyword evidence="1" id="KW-1133">Transmembrane helix</keyword>
<feature type="transmembrane region" description="Helical" evidence="1">
    <location>
        <begin position="127"/>
        <end position="152"/>
    </location>
</feature>
<dbReference type="EnsemblMetazoa" id="CLYHEMT015221.1">
    <property type="protein sequence ID" value="CLYHEMP015221.1"/>
    <property type="gene ID" value="CLYHEMG015221"/>
</dbReference>
<reference evidence="2" key="1">
    <citation type="submission" date="2021-01" db="UniProtKB">
        <authorList>
            <consortium name="EnsemblMetazoa"/>
        </authorList>
    </citation>
    <scope>IDENTIFICATION</scope>
</reference>
<dbReference type="SUPFAM" id="SSF81324">
    <property type="entry name" value="Voltage-gated potassium channels"/>
    <property type="match status" value="1"/>
</dbReference>
<keyword evidence="1" id="KW-0812">Transmembrane</keyword>
<name>A0A7M6DLQ3_9CNID</name>
<keyword evidence="1" id="KW-0472">Membrane</keyword>
<feature type="transmembrane region" description="Helical" evidence="1">
    <location>
        <begin position="235"/>
        <end position="257"/>
    </location>
</feature>